<dbReference type="EMBL" id="UZAL01003971">
    <property type="protein sequence ID" value="VDO88874.1"/>
    <property type="molecule type" value="Genomic_DNA"/>
</dbReference>
<dbReference type="PANTHER" id="PTHR11153">
    <property type="entry name" value="SIDEROFLEXIN"/>
    <property type="match status" value="1"/>
</dbReference>
<evidence type="ECO:0000256" key="8">
    <source>
        <dbReference type="ARBA" id="ARBA00023136"/>
    </source>
</evidence>
<proteinExistence type="inferred from homology"/>
<dbReference type="GO" id="GO:0015075">
    <property type="term" value="F:monoatomic ion transmembrane transporter activity"/>
    <property type="evidence" value="ECO:0007669"/>
    <property type="project" value="InterPro"/>
</dbReference>
<dbReference type="GO" id="GO:0005743">
    <property type="term" value="C:mitochondrial inner membrane"/>
    <property type="evidence" value="ECO:0007669"/>
    <property type="project" value="TreeGrafter"/>
</dbReference>
<evidence type="ECO:0000256" key="1">
    <source>
        <dbReference type="ARBA" id="ARBA00004225"/>
    </source>
</evidence>
<keyword evidence="6 9" id="KW-1133">Transmembrane helix</keyword>
<evidence type="ECO:0000256" key="4">
    <source>
        <dbReference type="ARBA" id="ARBA00022692"/>
    </source>
</evidence>
<sequence>MKQLKCPTILFVLFSSIHPMKKADKSVKMFSNVMGLFIYLITSFRSTPAVIFWQWFNQTFNAVVNYTNRSGDAPISLTDVRVLLDLRYYLTLECLKCLG</sequence>
<dbReference type="GO" id="GO:0140300">
    <property type="term" value="P:serine import into mitochondrion"/>
    <property type="evidence" value="ECO:0007669"/>
    <property type="project" value="TreeGrafter"/>
</dbReference>
<evidence type="ECO:0000256" key="3">
    <source>
        <dbReference type="ARBA" id="ARBA00022448"/>
    </source>
</evidence>
<keyword evidence="3" id="KW-0813">Transport</keyword>
<dbReference type="AlphaFoldDB" id="A0A3P7ZXG6"/>
<keyword evidence="7" id="KW-0496">Mitochondrion</keyword>
<accession>A0A3P7ZXG6</accession>
<keyword evidence="5" id="KW-0029">Amino-acid transport</keyword>
<evidence type="ECO:0000256" key="7">
    <source>
        <dbReference type="ARBA" id="ARBA00023128"/>
    </source>
</evidence>
<name>A0A3P7ZXG6_9TREM</name>
<evidence type="ECO:0000256" key="6">
    <source>
        <dbReference type="ARBA" id="ARBA00022989"/>
    </source>
</evidence>
<keyword evidence="8 9" id="KW-0472">Membrane</keyword>
<dbReference type="Proteomes" id="UP000269396">
    <property type="component" value="Unassembled WGS sequence"/>
</dbReference>
<reference evidence="10 11" key="1">
    <citation type="submission" date="2018-11" db="EMBL/GenBank/DDBJ databases">
        <authorList>
            <consortium name="Pathogen Informatics"/>
        </authorList>
    </citation>
    <scope>NUCLEOTIDE SEQUENCE [LARGE SCALE GENOMIC DNA]</scope>
    <source>
        <strain>Denwood</strain>
        <strain evidence="11">Zambia</strain>
    </source>
</reference>
<keyword evidence="11" id="KW-1185">Reference proteome</keyword>
<organism evidence="10 11">
    <name type="scientific">Schistosoma mattheei</name>
    <dbReference type="NCBI Taxonomy" id="31246"/>
    <lineage>
        <taxon>Eukaryota</taxon>
        <taxon>Metazoa</taxon>
        <taxon>Spiralia</taxon>
        <taxon>Lophotrochozoa</taxon>
        <taxon>Platyhelminthes</taxon>
        <taxon>Trematoda</taxon>
        <taxon>Digenea</taxon>
        <taxon>Strigeidida</taxon>
        <taxon>Schistosomatoidea</taxon>
        <taxon>Schistosomatidae</taxon>
        <taxon>Schistosoma</taxon>
    </lineage>
</organism>
<dbReference type="PANTHER" id="PTHR11153:SF8">
    <property type="entry name" value="SIDEROFLEXIN-1"/>
    <property type="match status" value="1"/>
</dbReference>
<gene>
    <name evidence="10" type="ORF">SMTD_LOCUS2682</name>
</gene>
<protein>
    <submittedName>
        <fullName evidence="10">Uncharacterized protein</fullName>
    </submittedName>
</protein>
<evidence type="ECO:0000313" key="11">
    <source>
        <dbReference type="Proteomes" id="UP000269396"/>
    </source>
</evidence>
<evidence type="ECO:0000256" key="2">
    <source>
        <dbReference type="ARBA" id="ARBA00005974"/>
    </source>
</evidence>
<comment type="subcellular location">
    <subcellularLocation>
        <location evidence="1">Mitochondrion membrane</location>
        <topology evidence="1">Multi-pass membrane protein</topology>
    </subcellularLocation>
</comment>
<evidence type="ECO:0000256" key="9">
    <source>
        <dbReference type="SAM" id="Phobius"/>
    </source>
</evidence>
<evidence type="ECO:0000256" key="5">
    <source>
        <dbReference type="ARBA" id="ARBA00022970"/>
    </source>
</evidence>
<dbReference type="Pfam" id="PF03820">
    <property type="entry name" value="SFXNs"/>
    <property type="match status" value="1"/>
</dbReference>
<keyword evidence="4 9" id="KW-0812">Transmembrane</keyword>
<dbReference type="InterPro" id="IPR004686">
    <property type="entry name" value="Mtc"/>
</dbReference>
<comment type="similarity">
    <text evidence="2">Belongs to the sideroflexin family.</text>
</comment>
<feature type="transmembrane region" description="Helical" evidence="9">
    <location>
        <begin position="29"/>
        <end position="53"/>
    </location>
</feature>
<evidence type="ECO:0000313" key="10">
    <source>
        <dbReference type="EMBL" id="VDO88874.1"/>
    </source>
</evidence>